<evidence type="ECO:0000313" key="1">
    <source>
        <dbReference type="EMBL" id="XBM94967.1"/>
    </source>
</evidence>
<sequence>MPDNIAQEVLDQQNLDRAIRLRVRGAHWSEIAEACQFSSPAAALRAVGEAMAEATSRAEETADQMRDTANLRLEHLLKSTLDMLDADAPVQYDAEGNELSSDDRAVKLRAVDEARRLVTDITKLNGVDKPAKDTGDGDDVPTIRIIGMSPDELL</sequence>
<reference evidence="1" key="1">
    <citation type="submission" date="2024-05" db="EMBL/GenBank/DDBJ databases">
        <title>Isolation and characterization of the new Streptomyces phages Kamino, Geonosis, Abafar and Scarif infecting a broad range of host species.</title>
        <authorList>
            <person name="Rackow B."/>
            <person name="Rolland C."/>
            <person name="Mohnen I."/>
            <person name="Wittmann J."/>
            <person name="Muesken M."/>
            <person name="Overmann J."/>
            <person name="Frunzke J."/>
        </authorList>
    </citation>
    <scope>NUCLEOTIDE SEQUENCE</scope>
</reference>
<dbReference type="EMBL" id="PP750866">
    <property type="protein sequence ID" value="XBM94967.1"/>
    <property type="molecule type" value="Genomic_DNA"/>
</dbReference>
<gene>
    <name evidence="1" type="ORF">Geonosis_00002</name>
</gene>
<organism evidence="1">
    <name type="scientific">Streptomyces phage Geonosis</name>
    <dbReference type="NCBI Taxonomy" id="3158856"/>
    <lineage>
        <taxon>Viruses</taxon>
        <taxon>Duplodnaviria</taxon>
        <taxon>Heunggongvirae</taxon>
        <taxon>Uroviricota</taxon>
        <taxon>Caudoviricetes</taxon>
    </lineage>
</organism>
<name>A0AAU7GWS2_9CAUD</name>
<protein>
    <submittedName>
        <fullName evidence="1">Rnase E</fullName>
    </submittedName>
</protein>
<accession>A0AAU7GWS2</accession>
<proteinExistence type="predicted"/>